<gene>
    <name evidence="1" type="ORF">A4A59_013170</name>
</gene>
<accession>A0ACD5EYB2</accession>
<dbReference type="Proteomes" id="UP000076193">
    <property type="component" value="Chromosome"/>
</dbReference>
<proteinExistence type="predicted"/>
<dbReference type="EMBL" id="CP171844">
    <property type="protein sequence ID" value="XKQ38099.1"/>
    <property type="molecule type" value="Genomic_DNA"/>
</dbReference>
<sequence>MAGRFALLIANDHFEDAGLHELTAPTNDVYELKKVLEDPRIGGCKVEILLNSGLEEVRRRISNHFSMRAADDFVLIYYTGHGLRDQHGDFYLALPRTDVANPSPGSIEAEFIRRTMKRSASRRQLLILDCCHSGAFMGPGAKQAADRPVLQRDDIDPGGYGSFVLAASAANQSAFEMDGRSIFTKFLVEALQTGDAAPNSEDVSINDLHSYVCRQVAGQGAPMEPRLWVDEQTAPVIVARNPKAGENKISAAASSGKALEGVQENNVAGPAPSSLLRGIEADFNLFLGTDPIKGEEALGELAAHGASIITRLLQEGTGRFGVQQTLRMRKLCTLIGQDALTPLIDAIRSGEWHVKTAAAPCFSAFEKRNSAAQHALFELLKNSEFDTRRLTIEASGYAGYSSNIRWELARLAKFDKLYTEDENADIYDYSFGKLFSYVCEALARGFALTGDESELTHLMEFYELCVRLGKGWSAENSIENGLNSLKPVAADSLLKDWLLQPDGPYTKLALTALGQLRNQRTVSAVASRLFDQRDDISLSAGVCLGYIGSSMTARLVAEAFESGSYNSGGFWAASMLYGYGNDWPAEKHLVDTALTGYSEVAGQMLVSLALRNGEAAVDRAKRGLTHSDPYARGYSALALAWARPSNASQLLRHADDEAANELEKTFAISAQILAGSYERGDELHEALRSLTQWHMLRPFWRYQILAALRISHNGKERAQRWAEISQDDSPRIRALIDDYERRATTHGPLSST</sequence>
<name>A0ACD5EYB2_RHILE</name>
<reference evidence="1" key="1">
    <citation type="submission" date="2024-10" db="EMBL/GenBank/DDBJ databases">
        <title>Strain of Rhizobium-related bacteria isolated fromm roots of Vavilovia formosa.</title>
        <authorList>
            <person name="Kimeklis A."/>
            <person name="Afonin A."/>
        </authorList>
    </citation>
    <scope>NUCLEOTIDE SEQUENCE</scope>
    <source>
        <strain evidence="1">Vaf12</strain>
    </source>
</reference>
<evidence type="ECO:0000313" key="1">
    <source>
        <dbReference type="EMBL" id="XKQ38099.1"/>
    </source>
</evidence>
<protein>
    <submittedName>
        <fullName evidence="1">Caspase family protein</fullName>
    </submittedName>
</protein>
<evidence type="ECO:0000313" key="2">
    <source>
        <dbReference type="Proteomes" id="UP000076193"/>
    </source>
</evidence>
<organism evidence="1 2">
    <name type="scientific">Rhizobium leguminosarum</name>
    <dbReference type="NCBI Taxonomy" id="384"/>
    <lineage>
        <taxon>Bacteria</taxon>
        <taxon>Pseudomonadati</taxon>
        <taxon>Pseudomonadota</taxon>
        <taxon>Alphaproteobacteria</taxon>
        <taxon>Hyphomicrobiales</taxon>
        <taxon>Rhizobiaceae</taxon>
        <taxon>Rhizobium/Agrobacterium group</taxon>
        <taxon>Rhizobium</taxon>
    </lineage>
</organism>